<feature type="non-terminal residue" evidence="1">
    <location>
        <position position="78"/>
    </location>
</feature>
<protein>
    <submittedName>
        <fullName evidence="1">Uncharacterized protein</fullName>
    </submittedName>
</protein>
<dbReference type="EMBL" id="CAJNOG010006738">
    <property type="protein sequence ID" value="CAF1562015.1"/>
    <property type="molecule type" value="Genomic_DNA"/>
</dbReference>
<gene>
    <name evidence="1" type="ORF">JYZ213_LOCUS46936</name>
</gene>
<evidence type="ECO:0000313" key="1">
    <source>
        <dbReference type="EMBL" id="CAF1562015.1"/>
    </source>
</evidence>
<evidence type="ECO:0000313" key="2">
    <source>
        <dbReference type="Proteomes" id="UP000663845"/>
    </source>
</evidence>
<reference evidence="1" key="1">
    <citation type="submission" date="2021-02" db="EMBL/GenBank/DDBJ databases">
        <authorList>
            <person name="Nowell W R."/>
        </authorList>
    </citation>
    <scope>NUCLEOTIDE SEQUENCE</scope>
</reference>
<name>A0A815XTZ8_9BILA</name>
<dbReference type="Proteomes" id="UP000663845">
    <property type="component" value="Unassembled WGS sequence"/>
</dbReference>
<dbReference type="AlphaFoldDB" id="A0A815XTZ8"/>
<accession>A0A815XTZ8</accession>
<comment type="caution">
    <text evidence="1">The sequence shown here is derived from an EMBL/GenBank/DDBJ whole genome shotgun (WGS) entry which is preliminary data.</text>
</comment>
<proteinExistence type="predicted"/>
<sequence>MELPDIDHFVDRWFRAVHTQLIKALKLKIDAVNVSKSWRAQANALKAEIHNSSNTGTREPASNPFLLSVICSLSFRMY</sequence>
<organism evidence="1 2">
    <name type="scientific">Adineta steineri</name>
    <dbReference type="NCBI Taxonomy" id="433720"/>
    <lineage>
        <taxon>Eukaryota</taxon>
        <taxon>Metazoa</taxon>
        <taxon>Spiralia</taxon>
        <taxon>Gnathifera</taxon>
        <taxon>Rotifera</taxon>
        <taxon>Eurotatoria</taxon>
        <taxon>Bdelloidea</taxon>
        <taxon>Adinetida</taxon>
        <taxon>Adinetidae</taxon>
        <taxon>Adineta</taxon>
    </lineage>
</organism>